<dbReference type="EMBL" id="BSSD01000013">
    <property type="protein sequence ID" value="GLW95340.1"/>
    <property type="molecule type" value="Genomic_DNA"/>
</dbReference>
<keyword evidence="4" id="KW-1185">Reference proteome</keyword>
<keyword evidence="2" id="KW-1133">Transmembrane helix</keyword>
<evidence type="ECO:0000313" key="3">
    <source>
        <dbReference type="EMBL" id="GLW95340.1"/>
    </source>
</evidence>
<dbReference type="Proteomes" id="UP001165042">
    <property type="component" value="Unassembled WGS sequence"/>
</dbReference>
<feature type="transmembrane region" description="Helical" evidence="2">
    <location>
        <begin position="520"/>
        <end position="540"/>
    </location>
</feature>
<comment type="caution">
    <text evidence="3">The sequence shown here is derived from an EMBL/GenBank/DDBJ whole genome shotgun (WGS) entry which is preliminary data.</text>
</comment>
<gene>
    <name evidence="3" type="ORF">Aglo03_61560</name>
</gene>
<keyword evidence="2" id="KW-0812">Transmembrane</keyword>
<evidence type="ECO:0000256" key="2">
    <source>
        <dbReference type="SAM" id="Phobius"/>
    </source>
</evidence>
<feature type="transmembrane region" description="Helical" evidence="2">
    <location>
        <begin position="382"/>
        <end position="403"/>
    </location>
</feature>
<evidence type="ECO:0000313" key="4">
    <source>
        <dbReference type="Proteomes" id="UP001165042"/>
    </source>
</evidence>
<keyword evidence="2" id="KW-0472">Membrane</keyword>
<feature type="transmembrane region" description="Helical" evidence="2">
    <location>
        <begin position="338"/>
        <end position="361"/>
    </location>
</feature>
<feature type="transmembrane region" description="Helical" evidence="2">
    <location>
        <begin position="261"/>
        <end position="280"/>
    </location>
</feature>
<feature type="transmembrane region" description="Helical" evidence="2">
    <location>
        <begin position="229"/>
        <end position="249"/>
    </location>
</feature>
<proteinExistence type="predicted"/>
<reference evidence="3" key="1">
    <citation type="submission" date="2023-02" db="EMBL/GenBank/DDBJ databases">
        <title>Actinokineospora globicatena NBRC 15670.</title>
        <authorList>
            <person name="Ichikawa N."/>
            <person name="Sato H."/>
            <person name="Tonouchi N."/>
        </authorList>
    </citation>
    <scope>NUCLEOTIDE SEQUENCE</scope>
    <source>
        <strain evidence="3">NBRC 15670</strain>
    </source>
</reference>
<organism evidence="3 4">
    <name type="scientific">Actinokineospora globicatena</name>
    <dbReference type="NCBI Taxonomy" id="103729"/>
    <lineage>
        <taxon>Bacteria</taxon>
        <taxon>Bacillati</taxon>
        <taxon>Actinomycetota</taxon>
        <taxon>Actinomycetes</taxon>
        <taxon>Pseudonocardiales</taxon>
        <taxon>Pseudonocardiaceae</taxon>
        <taxon>Actinokineospora</taxon>
    </lineage>
</organism>
<evidence type="ECO:0000256" key="1">
    <source>
        <dbReference type="SAM" id="MobiDB-lite"/>
    </source>
</evidence>
<name>A0A9W6QSG0_9PSEU</name>
<dbReference type="SUPFAM" id="SSF53474">
    <property type="entry name" value="alpha/beta-Hydrolases"/>
    <property type="match status" value="1"/>
</dbReference>
<feature type="transmembrane region" description="Helical" evidence="2">
    <location>
        <begin position="423"/>
        <end position="449"/>
    </location>
</feature>
<sequence length="783" mass="81977">MLLTGSETRVVELRVHGIMGTSAENLVTAVAAVDVAGDGVGRIVRPADRLLRPAPGPVLRAEGRSVPRVVEGYVWGAMTSGGMAKATWALLFPFSLANMAHWMLPPIPSGHRTARLLGGLNRSLLRLAALLLTGLLVSQAAVVSMDLVAAQCLAPGTGCLDWVPDWLRSTTSLRQVVGLVPVLAGIVVLHRVSTVAWETPAAPNPPDARPNQKVELPGRNLVSDPDTPALRALHLTAALALVALLPLGGPFTPPAHGLARSVWVAALAVVGTCVLCVLALDDPRGAEPSTAGRYLRTVLGRVPRTVLLLAGAALAVIAGVITNPLPARMVGTGPTVEAIAAGLIAVVILLGLFLVPAALIARRTWAHQPKHLRPWAGGWMAAPVLAISALIGGGFGAGLAISLRKVVGSTGIELPRGYEQVTLLWGAAAVIGLGVAIPIGVVAAVRLLLAPGGYAEVGLLHKGRANDAAAALRGWRKAGWQRRNAHRVLLALAGVLAAGTVISVTTRIAELHPPQWMDPLPTMGILTLGALVVALLRAVYTAAQEPEAGRRLGVIADLASFWPREAHPTVPPCYALKVAPELAARVIEHLKDPSTRVVLTGHSQGSLLVAVTAARLMESLNEPERQRVGLVTVGSQLQWAYPRAFPAAVPHASLAELSQRLGTRWRSLCRGTDPLGGAVTTWDRQVCDNQLLGTGFRPDGTIGPLPAATVSPTGALVLGGDHWLPDPMRGPFTGRRWVAGVLGHGNYTADPEWDRAIAMAAGLDPEEPKSGLSWPPRSLSPER</sequence>
<dbReference type="RefSeq" id="WP_285613163.1">
    <property type="nucleotide sequence ID" value="NZ_BSSD01000013.1"/>
</dbReference>
<dbReference type="AlphaFoldDB" id="A0A9W6QSG0"/>
<dbReference type="InterPro" id="IPR029058">
    <property type="entry name" value="AB_hydrolase_fold"/>
</dbReference>
<feature type="transmembrane region" description="Helical" evidence="2">
    <location>
        <begin position="488"/>
        <end position="508"/>
    </location>
</feature>
<accession>A0A9W6QSG0</accession>
<feature type="region of interest" description="Disordered" evidence="1">
    <location>
        <begin position="761"/>
        <end position="783"/>
    </location>
</feature>
<feature type="transmembrane region" description="Helical" evidence="2">
    <location>
        <begin position="306"/>
        <end position="326"/>
    </location>
</feature>
<protein>
    <submittedName>
        <fullName evidence="3">Membrane protein</fullName>
    </submittedName>
</protein>